<sequence length="895" mass="100012">MATSAELPPADAGDDALAVALRLSSASLQSVDASASLYDDPRVKVDVAADLTVLVAFQQQIWSVGVQEDVESRQSDGQQSAASLRVIVPESDLHLEEGETVSDVKWLDRELFCAGYSSGVLRIFNRVGKLLFEQKLHGAAVLKLDVNRNASTMVTPRRASVLLSSEPDLEGELWLLYADSTVAIIQISELIGKMNSAVFGPAQASKFRKYCLRDQKDVMAAIPCGPYFTQNKLQEENFLLHQIIGGLQAFVKKKRVDAAHTLEQDALDPLLDDIGNLSSSTTIQTLLDVLLNPDMVLLNATFLLRALEKLQLALKNGMSSRTPTGSELLLQWKLLWQHRLVSTFIGFQAEFERGKRMLLSAAQTSTGDVISRSSAKEQQSGPLLRITPWLELFRRAGLTLDDESCARTQKAIDRASHVTAWEFLDFFSMPFSDPDLPRRRDILSLFEVAETKEEFLRELFRTLKTPIFRKFSTAAQRDCLFTLILAPVLSSVFAVQELQQLHSAIFLTEEVLTRLFIEWYFSLPLGAVLALPPPSLSSSLQRWLQPYFVIADTEAAIQQEEEDDAVKAMSAAKVISRASNPDEGEIDNDDDDEDDSDESDGDDDDDDDENLSRITAFKMGNLSRTVKWRCRVKDLRLSFEQRWPPSHDTSALMQTLNNFKSDTVSVAQITDHVSLIMLLDSFAATAVTPISIVKLFSNNGRHLCRPESFLMPKPGAQPSDAEMESVRRDRTRFLKELLRHDEKLGFALTEAFGLPLDVIREEYVLLLYQSGRDERADLAIEKMQFPERMVSKLGAIARARLSLILRRMKTEAEYAVLMSMLPADVFTWVTSDTLPPLVADPMVEKLDLTPSLTSTHYLLLKCLALISSPTGEEFEKVSAMSVLVKDVINQVKLHS</sequence>
<evidence type="ECO:0000259" key="2">
    <source>
        <dbReference type="Pfam" id="PF14656"/>
    </source>
</evidence>
<evidence type="ECO:0000313" key="4">
    <source>
        <dbReference type="Proteomes" id="UP000693981"/>
    </source>
</evidence>
<reference evidence="3" key="1">
    <citation type="submission" date="2021-02" db="EMBL/GenBank/DDBJ databases">
        <authorList>
            <person name="Palmer J.M."/>
        </authorList>
    </citation>
    <scope>NUCLEOTIDE SEQUENCE</scope>
    <source>
        <strain evidence="3">SCRP23</strain>
    </source>
</reference>
<organism evidence="3 4">
    <name type="scientific">Phytophthora boehmeriae</name>
    <dbReference type="NCBI Taxonomy" id="109152"/>
    <lineage>
        <taxon>Eukaryota</taxon>
        <taxon>Sar</taxon>
        <taxon>Stramenopiles</taxon>
        <taxon>Oomycota</taxon>
        <taxon>Peronosporomycetes</taxon>
        <taxon>Peronosporales</taxon>
        <taxon>Peronosporaceae</taxon>
        <taxon>Phytophthora</taxon>
    </lineage>
</organism>
<gene>
    <name evidence="3" type="primary">RAB3GAP2</name>
    <name evidence="3" type="ORF">PHYBOEH_003457</name>
</gene>
<evidence type="ECO:0000256" key="1">
    <source>
        <dbReference type="SAM" id="MobiDB-lite"/>
    </source>
</evidence>
<dbReference type="Pfam" id="PF14656">
    <property type="entry name" value="RAB3GAP2_C"/>
    <property type="match status" value="1"/>
</dbReference>
<dbReference type="AlphaFoldDB" id="A0A8T1WUN0"/>
<dbReference type="EMBL" id="JAGDFL010000199">
    <property type="protein sequence ID" value="KAG7395583.1"/>
    <property type="molecule type" value="Genomic_DNA"/>
</dbReference>
<evidence type="ECO:0000313" key="3">
    <source>
        <dbReference type="EMBL" id="KAG7395583.1"/>
    </source>
</evidence>
<accession>A0A8T1WUN0</accession>
<dbReference type="Proteomes" id="UP000693981">
    <property type="component" value="Unassembled WGS sequence"/>
</dbReference>
<feature type="domain" description="Rab3GAP regulatory subunit C-terminal" evidence="2">
    <location>
        <begin position="745"/>
        <end position="866"/>
    </location>
</feature>
<feature type="region of interest" description="Disordered" evidence="1">
    <location>
        <begin position="577"/>
        <end position="610"/>
    </location>
</feature>
<feature type="compositionally biased region" description="Acidic residues" evidence="1">
    <location>
        <begin position="582"/>
        <end position="609"/>
    </location>
</feature>
<keyword evidence="4" id="KW-1185">Reference proteome</keyword>
<dbReference type="OrthoDB" id="38572at2759"/>
<proteinExistence type="predicted"/>
<comment type="caution">
    <text evidence="3">The sequence shown here is derived from an EMBL/GenBank/DDBJ whole genome shotgun (WGS) entry which is preliminary data.</text>
</comment>
<protein>
    <submittedName>
        <fullName evidence="3">Rab3 GTPase-activating protein non-catalytic subunit</fullName>
    </submittedName>
</protein>
<name>A0A8T1WUN0_9STRA</name>
<dbReference type="InterPro" id="IPR029257">
    <property type="entry name" value="RAB3GAP2_C"/>
</dbReference>